<dbReference type="Pfam" id="PF00196">
    <property type="entry name" value="GerE"/>
    <property type="match status" value="1"/>
</dbReference>
<evidence type="ECO:0000313" key="6">
    <source>
        <dbReference type="Proteomes" id="UP000221538"/>
    </source>
</evidence>
<dbReference type="AlphaFoldDB" id="A0A292ZIZ2"/>
<gene>
    <name evidence="5" type="ORF">SFOMI_3381</name>
</gene>
<sequence length="243" mass="27190">MIEALRTVNTREALVTLMEAMTREMGFRYYALVHHDDLRVKRPDRVDLMDYPAIIMDHLIGQHSYRRDPVIRGCLFAGGAFLWSELHRIVQLDRHDRSSLERGVQAGLNEGITVPYLRIGERIGSCTFAGAHRPDRVGAYLGAAQMIGVFGFQAARRILCGETPAVSSPVKLHPRPRDCIILAGRGFSNKQIARALALTPRTVDGYLTEARRLFGAHDRTELVVSAVLAGEVGLDELRHRQPE</sequence>
<evidence type="ECO:0000256" key="1">
    <source>
        <dbReference type="ARBA" id="ARBA00023015"/>
    </source>
</evidence>
<comment type="caution">
    <text evidence="5">The sequence shown here is derived from an EMBL/GenBank/DDBJ whole genome shotgun (WGS) entry which is preliminary data.</text>
</comment>
<dbReference type="PROSITE" id="PS50043">
    <property type="entry name" value="HTH_LUXR_2"/>
    <property type="match status" value="1"/>
</dbReference>
<evidence type="ECO:0000313" key="5">
    <source>
        <dbReference type="EMBL" id="GAY22819.1"/>
    </source>
</evidence>
<dbReference type="GO" id="GO:0003677">
    <property type="term" value="F:DNA binding"/>
    <property type="evidence" value="ECO:0007669"/>
    <property type="project" value="UniProtKB-KW"/>
</dbReference>
<name>A0A292ZIZ2_SPHSA</name>
<dbReference type="EMBL" id="BEWI01000032">
    <property type="protein sequence ID" value="GAY22819.1"/>
    <property type="molecule type" value="Genomic_DNA"/>
</dbReference>
<dbReference type="Gene3D" id="3.30.450.80">
    <property type="entry name" value="Transcription factor LuxR-like, autoinducer-binding domain"/>
    <property type="match status" value="1"/>
</dbReference>
<dbReference type="Gene3D" id="1.10.10.10">
    <property type="entry name" value="Winged helix-like DNA-binding domain superfamily/Winged helix DNA-binding domain"/>
    <property type="match status" value="1"/>
</dbReference>
<dbReference type="Proteomes" id="UP000221538">
    <property type="component" value="Unassembled WGS sequence"/>
</dbReference>
<feature type="domain" description="HTH luxR-type" evidence="4">
    <location>
        <begin position="165"/>
        <end position="230"/>
    </location>
</feature>
<evidence type="ECO:0000259" key="4">
    <source>
        <dbReference type="PROSITE" id="PS50043"/>
    </source>
</evidence>
<dbReference type="Pfam" id="PF03472">
    <property type="entry name" value="Autoind_bind"/>
    <property type="match status" value="1"/>
</dbReference>
<evidence type="ECO:0000256" key="3">
    <source>
        <dbReference type="ARBA" id="ARBA00023163"/>
    </source>
</evidence>
<dbReference type="SUPFAM" id="SSF46894">
    <property type="entry name" value="C-terminal effector domain of the bipartite response regulators"/>
    <property type="match status" value="1"/>
</dbReference>
<dbReference type="InterPro" id="IPR005143">
    <property type="entry name" value="TF_LuxR_autoind-bd_dom"/>
</dbReference>
<dbReference type="InterPro" id="IPR036693">
    <property type="entry name" value="TF_LuxR_autoind-bd_dom_sf"/>
</dbReference>
<organism evidence="5 6">
    <name type="scientific">Sphingobium fuliginis (strain ATCC 27551)</name>
    <dbReference type="NCBI Taxonomy" id="336203"/>
    <lineage>
        <taxon>Bacteria</taxon>
        <taxon>Pseudomonadati</taxon>
        <taxon>Pseudomonadota</taxon>
        <taxon>Alphaproteobacteria</taxon>
        <taxon>Sphingomonadales</taxon>
        <taxon>Sphingomonadaceae</taxon>
        <taxon>Sphingobium</taxon>
    </lineage>
</organism>
<reference evidence="5 6" key="1">
    <citation type="journal article" date="2013" name="Biodegradation">
        <title>Occurrence of 4-tert-butylphenol (4-t-BP) biodegradation in an aquatic sample caused by the presence of Spirodela polyrrhiza and isolation of a 4-t-BP-utilizing bacterium.</title>
        <authorList>
            <person name="Ogata Y."/>
            <person name="Toyama T."/>
            <person name="Yu N."/>
            <person name="Wang X."/>
            <person name="Sei K."/>
            <person name="Ike M."/>
        </authorList>
    </citation>
    <scope>NUCLEOTIDE SEQUENCE [LARGE SCALE GENOMIC DNA]</scope>
    <source>
        <strain evidence="5 6">OMI</strain>
    </source>
</reference>
<keyword evidence="2" id="KW-0238">DNA-binding</keyword>
<accession>A0A292ZIZ2</accession>
<dbReference type="SUPFAM" id="SSF75516">
    <property type="entry name" value="Pheromone-binding domain of LuxR-like quorum-sensing transcription factors"/>
    <property type="match status" value="1"/>
</dbReference>
<dbReference type="SMART" id="SM00421">
    <property type="entry name" value="HTH_LUXR"/>
    <property type="match status" value="1"/>
</dbReference>
<keyword evidence="3" id="KW-0804">Transcription</keyword>
<proteinExistence type="predicted"/>
<dbReference type="GO" id="GO:0006355">
    <property type="term" value="P:regulation of DNA-templated transcription"/>
    <property type="evidence" value="ECO:0007669"/>
    <property type="project" value="InterPro"/>
</dbReference>
<dbReference type="CDD" id="cd06170">
    <property type="entry name" value="LuxR_C_like"/>
    <property type="match status" value="1"/>
</dbReference>
<dbReference type="InterPro" id="IPR036388">
    <property type="entry name" value="WH-like_DNA-bd_sf"/>
</dbReference>
<keyword evidence="1" id="KW-0805">Transcription regulation</keyword>
<protein>
    <submittedName>
        <fullName evidence="5">Transcriptional regulator</fullName>
    </submittedName>
</protein>
<evidence type="ECO:0000256" key="2">
    <source>
        <dbReference type="ARBA" id="ARBA00023125"/>
    </source>
</evidence>
<dbReference type="InterPro" id="IPR016032">
    <property type="entry name" value="Sig_transdc_resp-reg_C-effctor"/>
</dbReference>
<dbReference type="InterPro" id="IPR000792">
    <property type="entry name" value="Tscrpt_reg_LuxR_C"/>
</dbReference>
<reference evidence="5 6" key="2">
    <citation type="journal article" date="2013" name="Environ. Sci. Technol.">
        <title>The 4-tert-butylphenol-utilizing bacterium Sphingobium fuliginis OMI can degrade bisphenols via phenolic ring hydroxylation and meta-cleavage pathway.</title>
        <authorList>
            <person name="Ogata Y."/>
            <person name="Goda S."/>
            <person name="Toyama T."/>
            <person name="Sei K."/>
            <person name="Ike M."/>
        </authorList>
    </citation>
    <scope>NUCLEOTIDE SEQUENCE [LARGE SCALE GENOMIC DNA]</scope>
    <source>
        <strain evidence="5 6">OMI</strain>
    </source>
</reference>